<protein>
    <submittedName>
        <fullName evidence="2">Uncharacterized protein</fullName>
    </submittedName>
</protein>
<organism evidence="2 3">
    <name type="scientific">Amorphotheca resinae ATCC 22711</name>
    <dbReference type="NCBI Taxonomy" id="857342"/>
    <lineage>
        <taxon>Eukaryota</taxon>
        <taxon>Fungi</taxon>
        <taxon>Dikarya</taxon>
        <taxon>Ascomycota</taxon>
        <taxon>Pezizomycotina</taxon>
        <taxon>Leotiomycetes</taxon>
        <taxon>Helotiales</taxon>
        <taxon>Amorphothecaceae</taxon>
        <taxon>Amorphotheca</taxon>
    </lineage>
</organism>
<feature type="compositionally biased region" description="Polar residues" evidence="1">
    <location>
        <begin position="1"/>
        <end position="21"/>
    </location>
</feature>
<feature type="region of interest" description="Disordered" evidence="1">
    <location>
        <begin position="1"/>
        <end position="72"/>
    </location>
</feature>
<name>A0A2T3BD29_AMORE</name>
<dbReference type="RefSeq" id="XP_024724836.1">
    <property type="nucleotide sequence ID" value="XM_024866106.1"/>
</dbReference>
<sequence>MPCTHSTPLLDSTRHTTQTQRGLYRLYRQDKSGQDKISKGKKEGKKEGKNEGKNEGKKEGRKERKKQQRGSVFLGSLSHDFISCLCSKQSKNYLLFIHHRTQSQQQQLNPIHPVQLSKKSKAGLNQITKPVHRICRIGLAARR</sequence>
<proteinExistence type="predicted"/>
<feature type="compositionally biased region" description="Basic and acidic residues" evidence="1">
    <location>
        <begin position="27"/>
        <end position="62"/>
    </location>
</feature>
<reference evidence="2 3" key="1">
    <citation type="journal article" date="2018" name="New Phytol.">
        <title>Comparative genomics and transcriptomics depict ericoid mycorrhizal fungi as versatile saprotrophs and plant mutualists.</title>
        <authorList>
            <person name="Martino E."/>
            <person name="Morin E."/>
            <person name="Grelet G.A."/>
            <person name="Kuo A."/>
            <person name="Kohler A."/>
            <person name="Daghino S."/>
            <person name="Barry K.W."/>
            <person name="Cichocki N."/>
            <person name="Clum A."/>
            <person name="Dockter R.B."/>
            <person name="Hainaut M."/>
            <person name="Kuo R.C."/>
            <person name="LaButti K."/>
            <person name="Lindahl B.D."/>
            <person name="Lindquist E.A."/>
            <person name="Lipzen A."/>
            <person name="Khouja H.R."/>
            <person name="Magnuson J."/>
            <person name="Murat C."/>
            <person name="Ohm R.A."/>
            <person name="Singer S.W."/>
            <person name="Spatafora J.W."/>
            <person name="Wang M."/>
            <person name="Veneault-Fourrey C."/>
            <person name="Henrissat B."/>
            <person name="Grigoriev I.V."/>
            <person name="Martin F.M."/>
            <person name="Perotto S."/>
        </authorList>
    </citation>
    <scope>NUCLEOTIDE SEQUENCE [LARGE SCALE GENOMIC DNA]</scope>
    <source>
        <strain evidence="2 3">ATCC 22711</strain>
    </source>
</reference>
<dbReference type="Proteomes" id="UP000241818">
    <property type="component" value="Unassembled WGS sequence"/>
</dbReference>
<accession>A0A2T3BD29</accession>
<evidence type="ECO:0000256" key="1">
    <source>
        <dbReference type="SAM" id="MobiDB-lite"/>
    </source>
</evidence>
<dbReference type="GeneID" id="36574187"/>
<dbReference type="InParanoid" id="A0A2T3BD29"/>
<evidence type="ECO:0000313" key="2">
    <source>
        <dbReference type="EMBL" id="PSS27311.1"/>
    </source>
</evidence>
<keyword evidence="3" id="KW-1185">Reference proteome</keyword>
<gene>
    <name evidence="2" type="ORF">M430DRAFT_32097</name>
</gene>
<dbReference type="EMBL" id="KZ679006">
    <property type="protein sequence ID" value="PSS27311.1"/>
    <property type="molecule type" value="Genomic_DNA"/>
</dbReference>
<dbReference type="AlphaFoldDB" id="A0A2T3BD29"/>
<evidence type="ECO:0000313" key="3">
    <source>
        <dbReference type="Proteomes" id="UP000241818"/>
    </source>
</evidence>